<name>A0A2R8C4I1_9RHOB</name>
<proteinExistence type="predicted"/>
<dbReference type="Proteomes" id="UP000244898">
    <property type="component" value="Unassembled WGS sequence"/>
</dbReference>
<evidence type="ECO:0000259" key="2">
    <source>
        <dbReference type="Pfam" id="PF05050"/>
    </source>
</evidence>
<dbReference type="NCBIfam" id="TIGR01444">
    <property type="entry name" value="fkbM_fam"/>
    <property type="match status" value="1"/>
</dbReference>
<feature type="compositionally biased region" description="Low complexity" evidence="1">
    <location>
        <begin position="111"/>
        <end position="123"/>
    </location>
</feature>
<feature type="domain" description="Methyltransferase FkbM" evidence="2">
    <location>
        <begin position="44"/>
        <end position="220"/>
    </location>
</feature>
<dbReference type="RefSeq" id="WP_108785622.1">
    <property type="nucleotide sequence ID" value="NZ_ONZG01000002.1"/>
</dbReference>
<accession>A0A2R8C4I1</accession>
<feature type="region of interest" description="Disordered" evidence="1">
    <location>
        <begin position="109"/>
        <end position="128"/>
    </location>
</feature>
<dbReference type="InterPro" id="IPR006342">
    <property type="entry name" value="FkbM_mtfrase"/>
</dbReference>
<dbReference type="Pfam" id="PF05050">
    <property type="entry name" value="Methyltransf_21"/>
    <property type="match status" value="1"/>
</dbReference>
<dbReference type="InterPro" id="IPR029063">
    <property type="entry name" value="SAM-dependent_MTases_sf"/>
</dbReference>
<dbReference type="OrthoDB" id="4104638at2"/>
<dbReference type="InterPro" id="IPR053188">
    <property type="entry name" value="FkbM_Methyltransferase"/>
</dbReference>
<organism evidence="3 4">
    <name type="scientific">Falsiruegeria mediterranea M17</name>
    <dbReference type="NCBI Taxonomy" id="1200281"/>
    <lineage>
        <taxon>Bacteria</taxon>
        <taxon>Pseudomonadati</taxon>
        <taxon>Pseudomonadota</taxon>
        <taxon>Alphaproteobacteria</taxon>
        <taxon>Rhodobacterales</taxon>
        <taxon>Roseobacteraceae</taxon>
        <taxon>Falsiruegeria</taxon>
    </lineage>
</organism>
<reference evidence="4" key="1">
    <citation type="submission" date="2018-03" db="EMBL/GenBank/DDBJ databases">
        <authorList>
            <person name="Rodrigo-Torres L."/>
            <person name="Arahal R. D."/>
            <person name="Lucena T."/>
        </authorList>
    </citation>
    <scope>NUCLEOTIDE SEQUENCE [LARGE SCALE GENOMIC DNA]</scope>
    <source>
        <strain evidence="4">CECT 7615</strain>
    </source>
</reference>
<dbReference type="GO" id="GO:0008171">
    <property type="term" value="F:O-methyltransferase activity"/>
    <property type="evidence" value="ECO:0007669"/>
    <property type="project" value="TreeGrafter"/>
</dbReference>
<dbReference type="Gene3D" id="3.40.50.150">
    <property type="entry name" value="Vaccinia Virus protein VP39"/>
    <property type="match status" value="1"/>
</dbReference>
<evidence type="ECO:0000256" key="1">
    <source>
        <dbReference type="SAM" id="MobiDB-lite"/>
    </source>
</evidence>
<dbReference type="EMBL" id="ONZG01000002">
    <property type="protein sequence ID" value="SPJ27325.1"/>
    <property type="molecule type" value="Genomic_DNA"/>
</dbReference>
<dbReference type="PANTHER" id="PTHR36973:SF4">
    <property type="entry name" value="NODULATION PROTEIN"/>
    <property type="match status" value="1"/>
</dbReference>
<sequence length="239" mass="26911">MRFLKGVERSAKKLVPQGWRKYFRASKYELLMERRAPIDLIVHVGAHWAEDAEFYERCGARTVLWVEADPDTFSKLTKVLAERPKSTHHVAENALVSASDGEELSFNRFNGDGSSSSVHGSTGTYRERFPHSHETGEVIAMTTRSLPEILARHDVDVSAAARPMLVVDVQGHELPVLKGLGDGLRQFSQCKCEVSRVPMYEGGTQFKDIDAHMTSMGFRLASHRYVQVPRHGDVLYVRD</sequence>
<evidence type="ECO:0000313" key="4">
    <source>
        <dbReference type="Proteomes" id="UP000244898"/>
    </source>
</evidence>
<evidence type="ECO:0000313" key="3">
    <source>
        <dbReference type="EMBL" id="SPJ27325.1"/>
    </source>
</evidence>
<dbReference type="AlphaFoldDB" id="A0A2R8C4I1"/>
<dbReference type="SUPFAM" id="SSF53335">
    <property type="entry name" value="S-adenosyl-L-methionine-dependent methyltransferases"/>
    <property type="match status" value="1"/>
</dbReference>
<gene>
    <name evidence="3" type="ORF">TRM7615_00809</name>
</gene>
<dbReference type="PANTHER" id="PTHR36973">
    <property type="entry name" value="SLL1456 PROTEIN-RELATED"/>
    <property type="match status" value="1"/>
</dbReference>
<protein>
    <recommendedName>
        <fullName evidence="2">Methyltransferase FkbM domain-containing protein</fullName>
    </recommendedName>
</protein>
<keyword evidence="4" id="KW-1185">Reference proteome</keyword>